<evidence type="ECO:0000313" key="2">
    <source>
        <dbReference type="EMBL" id="SHO80173.1"/>
    </source>
</evidence>
<evidence type="ECO:0000256" key="1">
    <source>
        <dbReference type="SAM" id="Phobius"/>
    </source>
</evidence>
<protein>
    <submittedName>
        <fullName evidence="2">Putative periplasmic protein</fullName>
    </submittedName>
</protein>
<dbReference type="Gene3D" id="1.25.40.10">
    <property type="entry name" value="Tetratricopeptide repeat domain"/>
    <property type="match status" value="1"/>
</dbReference>
<proteinExistence type="predicted"/>
<dbReference type="EMBL" id="FRYL01000001">
    <property type="protein sequence ID" value="SHO80173.1"/>
    <property type="molecule type" value="Genomic_DNA"/>
</dbReference>
<sequence length="335" mass="39448">MEQILPSYRDPLFSILLIITLILFTALITYIWGIYAQNRSKEHLEGFLDKFDNTSSIDEDWIFNPNMVKSLEILAKVYQDRGEYNRSIDIYLYLIKNSDTKIVKIKFLNSLGEVYLRAGFLQRANNIFLEILRDSPRTPDTLYNLLIIYEMLHQYDKALEVITPLRILNQDIDRVEEFLKFQTLIYDKNINDKSTKLKEMLNLYPSLYRNIISYLFRHNDINIAWSLFQDDRLLEILDILWILPKSKVDLDIISKYISLERLYYAKGYLEESKNQSNIFVIEILANSKSVGLNSGGLSFTYICNKCQNRFPISFYRCPNCMAINSINVEVNIIKI</sequence>
<dbReference type="InterPro" id="IPR011990">
    <property type="entry name" value="TPR-like_helical_dom_sf"/>
</dbReference>
<accession>A0A1W1EH50</accession>
<dbReference type="AlphaFoldDB" id="A0A1W1EH50"/>
<dbReference type="SUPFAM" id="SSF48452">
    <property type="entry name" value="TPR-like"/>
    <property type="match status" value="1"/>
</dbReference>
<gene>
    <name evidence="2" type="ORF">MNB_SV-15-1426</name>
</gene>
<keyword evidence="1" id="KW-0812">Transmembrane</keyword>
<feature type="transmembrane region" description="Helical" evidence="1">
    <location>
        <begin position="12"/>
        <end position="35"/>
    </location>
</feature>
<keyword evidence="1" id="KW-0472">Membrane</keyword>
<name>A0A1W1EH50_9ZZZZ</name>
<reference evidence="2" key="1">
    <citation type="submission" date="2016-10" db="EMBL/GenBank/DDBJ databases">
        <authorList>
            <person name="de Groot N.N."/>
        </authorList>
    </citation>
    <scope>NUCLEOTIDE SEQUENCE</scope>
</reference>
<organism evidence="2">
    <name type="scientific">hydrothermal vent metagenome</name>
    <dbReference type="NCBI Taxonomy" id="652676"/>
    <lineage>
        <taxon>unclassified sequences</taxon>
        <taxon>metagenomes</taxon>
        <taxon>ecological metagenomes</taxon>
    </lineage>
</organism>
<keyword evidence="1" id="KW-1133">Transmembrane helix</keyword>